<dbReference type="RefSeq" id="WP_101304712.1">
    <property type="nucleotide sequence ID" value="NZ_NXGX01000010.1"/>
</dbReference>
<evidence type="ECO:0000313" key="2">
    <source>
        <dbReference type="Proteomes" id="UP000233332"/>
    </source>
</evidence>
<accession>A0A2N3L1K4</accession>
<name>A0A2N3L1K4_9PROT</name>
<proteinExistence type="predicted"/>
<sequence length="110" mass="11895">MTASNDNEAFVPDWPGRIVGNAGHDQICAVLVFDVQAVPDWAGQVLAKVEDVISGKSTGWEMAMNAHILNVGMEVSDISPVYDDAGEPSVQVKTQELRAALVAWCKQIDR</sequence>
<gene>
    <name evidence="1" type="ORF">COO92_19940</name>
</gene>
<dbReference type="AlphaFoldDB" id="A0A2N3L1K4"/>
<dbReference type="Proteomes" id="UP000233332">
    <property type="component" value="Unassembled WGS sequence"/>
</dbReference>
<keyword evidence="2" id="KW-1185">Reference proteome</keyword>
<evidence type="ECO:0000313" key="1">
    <source>
        <dbReference type="EMBL" id="PKR56682.1"/>
    </source>
</evidence>
<comment type="caution">
    <text evidence="1">The sequence shown here is derived from an EMBL/GenBank/DDBJ whole genome shotgun (WGS) entry which is preliminary data.</text>
</comment>
<dbReference type="EMBL" id="NXGX01000010">
    <property type="protein sequence ID" value="PKR56682.1"/>
    <property type="molecule type" value="Genomic_DNA"/>
</dbReference>
<protein>
    <submittedName>
        <fullName evidence="1">Uncharacterized protein</fullName>
    </submittedName>
</protein>
<reference evidence="1 2" key="1">
    <citation type="submission" date="2017-09" db="EMBL/GenBank/DDBJ databases">
        <title>Biodiversity and function of Thalassospira species in the particle-attached aromatic-hydrocarbon-degrading consortia from the surface seawater of the China South Sea.</title>
        <authorList>
            <person name="Dong C."/>
            <person name="Lai Q."/>
            <person name="Shao Z."/>
        </authorList>
    </citation>
    <scope>NUCLEOTIDE SEQUENCE [LARGE SCALE GENOMIC DNA]</scope>
    <source>
        <strain evidence="1 2">139Z-12</strain>
    </source>
</reference>
<organism evidence="1 2">
    <name type="scientific">Thalassospira lohafexi</name>
    <dbReference type="NCBI Taxonomy" id="744227"/>
    <lineage>
        <taxon>Bacteria</taxon>
        <taxon>Pseudomonadati</taxon>
        <taxon>Pseudomonadota</taxon>
        <taxon>Alphaproteobacteria</taxon>
        <taxon>Rhodospirillales</taxon>
        <taxon>Thalassospiraceae</taxon>
        <taxon>Thalassospira</taxon>
    </lineage>
</organism>